<keyword evidence="1" id="KW-0812">Transmembrane</keyword>
<dbReference type="EMBL" id="HAED01017759">
    <property type="protein sequence ID" value="SBR04204.1"/>
    <property type="molecule type" value="Transcribed_RNA"/>
</dbReference>
<proteinExistence type="predicted"/>
<organism evidence="2">
    <name type="scientific">Nothobranchius kuhntae</name>
    <name type="common">Beira killifish</name>
    <dbReference type="NCBI Taxonomy" id="321403"/>
    <lineage>
        <taxon>Eukaryota</taxon>
        <taxon>Metazoa</taxon>
        <taxon>Chordata</taxon>
        <taxon>Craniata</taxon>
        <taxon>Vertebrata</taxon>
        <taxon>Euteleostomi</taxon>
        <taxon>Actinopterygii</taxon>
        <taxon>Neopterygii</taxon>
        <taxon>Teleostei</taxon>
        <taxon>Neoteleostei</taxon>
        <taxon>Acanthomorphata</taxon>
        <taxon>Ovalentaria</taxon>
        <taxon>Atherinomorphae</taxon>
        <taxon>Cyprinodontiformes</taxon>
        <taxon>Nothobranchiidae</taxon>
        <taxon>Nothobranchius</taxon>
    </lineage>
</organism>
<gene>
    <name evidence="2" type="primary">Nfu_g_1_020650</name>
</gene>
<dbReference type="AlphaFoldDB" id="A0A1A8J3K0"/>
<reference evidence="2" key="1">
    <citation type="submission" date="2016-05" db="EMBL/GenBank/DDBJ databases">
        <authorList>
            <person name="Lavstsen T."/>
            <person name="Jespersen J.S."/>
        </authorList>
    </citation>
    <scope>NUCLEOTIDE SEQUENCE</scope>
    <source>
        <tissue evidence="2">Brain</tissue>
    </source>
</reference>
<keyword evidence="1" id="KW-1133">Transmembrane helix</keyword>
<protein>
    <submittedName>
        <fullName evidence="2">Uncharacterized protein</fullName>
    </submittedName>
</protein>
<name>A0A1A8J3K0_NOTKU</name>
<reference evidence="2" key="2">
    <citation type="submission" date="2016-06" db="EMBL/GenBank/DDBJ databases">
        <title>The genome of a short-lived fish provides insights into sex chromosome evolution and the genetic control of aging.</title>
        <authorList>
            <person name="Reichwald K."/>
            <person name="Felder M."/>
            <person name="Petzold A."/>
            <person name="Koch P."/>
            <person name="Groth M."/>
            <person name="Platzer M."/>
        </authorList>
    </citation>
    <scope>NUCLEOTIDE SEQUENCE</scope>
    <source>
        <tissue evidence="2">Brain</tissue>
    </source>
</reference>
<evidence type="ECO:0000256" key="1">
    <source>
        <dbReference type="SAM" id="Phobius"/>
    </source>
</evidence>
<keyword evidence="1" id="KW-0472">Membrane</keyword>
<feature type="non-terminal residue" evidence="2">
    <location>
        <position position="1"/>
    </location>
</feature>
<evidence type="ECO:0000313" key="2">
    <source>
        <dbReference type="EMBL" id="SBR04204.1"/>
    </source>
</evidence>
<sequence>GENSDPEVVITLSLTLLTHCHGNLKQSFTESGRYTTILGAGDPLRANEVQQVKKFLLVKQCRRRSPPPLLGNYIMVHCFLLLPCYYTMHFISIDYNIHPLKVQ</sequence>
<feature type="transmembrane region" description="Helical" evidence="1">
    <location>
        <begin position="69"/>
        <end position="88"/>
    </location>
</feature>
<accession>A0A1A8J3K0</accession>